<organism evidence="2">
    <name type="scientific">Ignisphaera aggregans</name>
    <dbReference type="NCBI Taxonomy" id="334771"/>
    <lineage>
        <taxon>Archaea</taxon>
        <taxon>Thermoproteota</taxon>
        <taxon>Thermoprotei</taxon>
        <taxon>Desulfurococcales</taxon>
        <taxon>Desulfurococcaceae</taxon>
        <taxon>Ignisphaera</taxon>
    </lineage>
</organism>
<dbReference type="InterPro" id="IPR006175">
    <property type="entry name" value="YjgF/YER057c/UK114"/>
</dbReference>
<dbReference type="InterPro" id="IPR006056">
    <property type="entry name" value="RidA"/>
</dbReference>
<dbReference type="InterPro" id="IPR035959">
    <property type="entry name" value="RutC-like_sf"/>
</dbReference>
<sequence length="130" mass="14187">MKNVVFTDKAPKPVGPYSQAVCVSGWLYISGQIPLDPATGNVIEGDFRAQAVRVLENLKAIVEAAGGSLDNVVKVTVYLRDMSRFAEFNEIYSRYFPVSPPARSVVGVAHLPRGVELEIDAIAYVEQCKT</sequence>
<dbReference type="PROSITE" id="PS01094">
    <property type="entry name" value="UPF0076"/>
    <property type="match status" value="1"/>
</dbReference>
<dbReference type="PANTHER" id="PTHR11803:SF39">
    <property type="entry name" value="2-IMINOBUTANOATE_2-IMINOPROPANOATE DEAMINASE"/>
    <property type="match status" value="1"/>
</dbReference>
<dbReference type="EMBL" id="DTFF01000078">
    <property type="protein sequence ID" value="HGI88460.1"/>
    <property type="molecule type" value="Genomic_DNA"/>
</dbReference>
<dbReference type="CDD" id="cd00448">
    <property type="entry name" value="YjgF_YER057c_UK114_family"/>
    <property type="match status" value="1"/>
</dbReference>
<dbReference type="SUPFAM" id="SSF55298">
    <property type="entry name" value="YjgF-like"/>
    <property type="match status" value="1"/>
</dbReference>
<comment type="similarity">
    <text evidence="1">Belongs to the RutC family.</text>
</comment>
<evidence type="ECO:0000256" key="1">
    <source>
        <dbReference type="ARBA" id="ARBA00010552"/>
    </source>
</evidence>
<comment type="caution">
    <text evidence="2">The sequence shown here is derived from an EMBL/GenBank/DDBJ whole genome shotgun (WGS) entry which is preliminary data.</text>
</comment>
<dbReference type="InterPro" id="IPR019897">
    <property type="entry name" value="RidA_CS"/>
</dbReference>
<dbReference type="GO" id="GO:0019239">
    <property type="term" value="F:deaminase activity"/>
    <property type="evidence" value="ECO:0007669"/>
    <property type="project" value="TreeGrafter"/>
</dbReference>
<accession>A0A7C4BDC0</accession>
<proteinExistence type="inferred from homology"/>
<dbReference type="PANTHER" id="PTHR11803">
    <property type="entry name" value="2-IMINOBUTANOATE/2-IMINOPROPANOATE DEAMINASE RIDA"/>
    <property type="match status" value="1"/>
</dbReference>
<evidence type="ECO:0000313" key="2">
    <source>
        <dbReference type="EMBL" id="HGI88460.1"/>
    </source>
</evidence>
<dbReference type="AlphaFoldDB" id="A0A7C4BDC0"/>
<protein>
    <submittedName>
        <fullName evidence="2">RidA family protein</fullName>
    </submittedName>
</protein>
<dbReference type="FunFam" id="3.30.1330.40:FF:000001">
    <property type="entry name" value="L-PSP family endoribonuclease"/>
    <property type="match status" value="1"/>
</dbReference>
<dbReference type="NCBIfam" id="TIGR00004">
    <property type="entry name" value="Rid family detoxifying hydrolase"/>
    <property type="match status" value="1"/>
</dbReference>
<dbReference type="Pfam" id="PF01042">
    <property type="entry name" value="Ribonuc_L-PSP"/>
    <property type="match status" value="1"/>
</dbReference>
<dbReference type="GO" id="GO:0005829">
    <property type="term" value="C:cytosol"/>
    <property type="evidence" value="ECO:0007669"/>
    <property type="project" value="TreeGrafter"/>
</dbReference>
<gene>
    <name evidence="2" type="ORF">ENV14_08780</name>
</gene>
<reference evidence="2" key="1">
    <citation type="journal article" date="2020" name="mSystems">
        <title>Genome- and Community-Level Interaction Insights into Carbon Utilization and Element Cycling Functions of Hydrothermarchaeota in Hydrothermal Sediment.</title>
        <authorList>
            <person name="Zhou Z."/>
            <person name="Liu Y."/>
            <person name="Xu W."/>
            <person name="Pan J."/>
            <person name="Luo Z.H."/>
            <person name="Li M."/>
        </authorList>
    </citation>
    <scope>NUCLEOTIDE SEQUENCE [LARGE SCALE GENOMIC DNA]</scope>
    <source>
        <strain evidence="2">SpSt-732</strain>
    </source>
</reference>
<dbReference type="Gene3D" id="3.30.1330.40">
    <property type="entry name" value="RutC-like"/>
    <property type="match status" value="1"/>
</dbReference>
<name>A0A7C4BDC0_9CREN</name>